<proteinExistence type="predicted"/>
<dbReference type="AlphaFoldDB" id="A0A8S4NLP7"/>
<accession>A0A8S4NLP7</accession>
<keyword evidence="2" id="KW-1185">Reference proteome</keyword>
<gene>
    <name evidence="1" type="ORF">OFUS_LOCUS8227</name>
</gene>
<feature type="non-terminal residue" evidence="1">
    <location>
        <position position="1"/>
    </location>
</feature>
<sequence length="107" mass="12053">GLLSYLNILYIVIVWEGGSNRIRRGGGNKSALSINFIFRVLDFIRYIFWSLSDSSPGAISTIICLRIPVNTQCNGGVIQFPSMSIFCWNVRVYNMGHMHDKCFVVSS</sequence>
<evidence type="ECO:0000313" key="2">
    <source>
        <dbReference type="Proteomes" id="UP000749559"/>
    </source>
</evidence>
<dbReference type="EMBL" id="CAIIXF020000004">
    <property type="protein sequence ID" value="CAH1781672.1"/>
    <property type="molecule type" value="Genomic_DNA"/>
</dbReference>
<protein>
    <submittedName>
        <fullName evidence="1">Uncharacterized protein</fullName>
    </submittedName>
</protein>
<reference evidence="1" key="1">
    <citation type="submission" date="2022-03" db="EMBL/GenBank/DDBJ databases">
        <authorList>
            <person name="Martin C."/>
        </authorList>
    </citation>
    <scope>NUCLEOTIDE SEQUENCE</scope>
</reference>
<dbReference type="Proteomes" id="UP000749559">
    <property type="component" value="Unassembled WGS sequence"/>
</dbReference>
<dbReference type="OrthoDB" id="298939at2759"/>
<evidence type="ECO:0000313" key="1">
    <source>
        <dbReference type="EMBL" id="CAH1781672.1"/>
    </source>
</evidence>
<name>A0A8S4NLP7_OWEFU</name>
<organism evidence="1 2">
    <name type="scientific">Owenia fusiformis</name>
    <name type="common">Polychaete worm</name>
    <dbReference type="NCBI Taxonomy" id="6347"/>
    <lineage>
        <taxon>Eukaryota</taxon>
        <taxon>Metazoa</taxon>
        <taxon>Spiralia</taxon>
        <taxon>Lophotrochozoa</taxon>
        <taxon>Annelida</taxon>
        <taxon>Polychaeta</taxon>
        <taxon>Sedentaria</taxon>
        <taxon>Canalipalpata</taxon>
        <taxon>Sabellida</taxon>
        <taxon>Oweniida</taxon>
        <taxon>Oweniidae</taxon>
        <taxon>Owenia</taxon>
    </lineage>
</organism>
<comment type="caution">
    <text evidence="1">The sequence shown here is derived from an EMBL/GenBank/DDBJ whole genome shotgun (WGS) entry which is preliminary data.</text>
</comment>